<dbReference type="RefSeq" id="WP_160937559.1">
    <property type="nucleotide sequence ID" value="NZ_SNVJ01000011.1"/>
</dbReference>
<evidence type="ECO:0000313" key="8">
    <source>
        <dbReference type="Proteomes" id="UP000460715"/>
    </source>
</evidence>
<organism evidence="7 8">
    <name type="scientific">Teichococcus coralli</name>
    <dbReference type="NCBI Taxonomy" id="2545983"/>
    <lineage>
        <taxon>Bacteria</taxon>
        <taxon>Pseudomonadati</taxon>
        <taxon>Pseudomonadota</taxon>
        <taxon>Alphaproteobacteria</taxon>
        <taxon>Acetobacterales</taxon>
        <taxon>Roseomonadaceae</taxon>
        <taxon>Roseomonas</taxon>
    </lineage>
</organism>
<keyword evidence="2" id="KW-1003">Cell membrane</keyword>
<evidence type="ECO:0000256" key="3">
    <source>
        <dbReference type="ARBA" id="ARBA00022692"/>
    </source>
</evidence>
<keyword evidence="5 6" id="KW-0472">Membrane</keyword>
<keyword evidence="8" id="KW-1185">Reference proteome</keyword>
<keyword evidence="3 6" id="KW-0812">Transmembrane</keyword>
<dbReference type="OrthoDB" id="259025at2"/>
<evidence type="ECO:0000313" key="7">
    <source>
        <dbReference type="EMBL" id="MXP64399.1"/>
    </source>
</evidence>
<comment type="subcellular location">
    <subcellularLocation>
        <location evidence="1">Cell membrane</location>
        <topology evidence="1">Multi-pass membrane protein</topology>
    </subcellularLocation>
</comment>
<evidence type="ECO:0000256" key="5">
    <source>
        <dbReference type="ARBA" id="ARBA00023136"/>
    </source>
</evidence>
<evidence type="ECO:0000256" key="4">
    <source>
        <dbReference type="ARBA" id="ARBA00022989"/>
    </source>
</evidence>
<dbReference type="EMBL" id="SNVJ01000011">
    <property type="protein sequence ID" value="MXP64399.1"/>
    <property type="molecule type" value="Genomic_DNA"/>
</dbReference>
<dbReference type="AlphaFoldDB" id="A0A845BLW4"/>
<comment type="caution">
    <text evidence="7">The sequence shown here is derived from an EMBL/GenBank/DDBJ whole genome shotgun (WGS) entry which is preliminary data.</text>
</comment>
<protein>
    <submittedName>
        <fullName evidence="7">Cytochrome c oxidase assembly protein</fullName>
    </submittedName>
</protein>
<reference evidence="7 8" key="1">
    <citation type="submission" date="2019-03" db="EMBL/GenBank/DDBJ databases">
        <title>Roseomonas sp. a novel Roseomonas species isolated from Sea whip Gorgonian.</title>
        <authorList>
            <person name="Li F."/>
            <person name="Pan X."/>
            <person name="Huang S."/>
            <person name="Li Z."/>
            <person name="Meng B."/>
        </authorList>
    </citation>
    <scope>NUCLEOTIDE SEQUENCE [LARGE SCALE GENOMIC DNA]</scope>
    <source>
        <strain evidence="7 8">M0104</strain>
    </source>
</reference>
<accession>A0A845BLW4</accession>
<feature type="transmembrane region" description="Helical" evidence="6">
    <location>
        <begin position="69"/>
        <end position="87"/>
    </location>
</feature>
<dbReference type="InterPro" id="IPR019108">
    <property type="entry name" value="Caa3_assmbl_CtaG-rel"/>
</dbReference>
<feature type="transmembrane region" description="Helical" evidence="6">
    <location>
        <begin position="133"/>
        <end position="156"/>
    </location>
</feature>
<dbReference type="GO" id="GO:0005886">
    <property type="term" value="C:plasma membrane"/>
    <property type="evidence" value="ECO:0007669"/>
    <property type="project" value="UniProtKB-SubCell"/>
</dbReference>
<dbReference type="Pfam" id="PF09678">
    <property type="entry name" value="Caa3_CtaG"/>
    <property type="match status" value="1"/>
</dbReference>
<name>A0A845BLW4_9PROT</name>
<evidence type="ECO:0000256" key="2">
    <source>
        <dbReference type="ARBA" id="ARBA00022475"/>
    </source>
</evidence>
<keyword evidence="4 6" id="KW-1133">Transmembrane helix</keyword>
<feature type="transmembrane region" description="Helical" evidence="6">
    <location>
        <begin position="107"/>
        <end position="126"/>
    </location>
</feature>
<evidence type="ECO:0000256" key="6">
    <source>
        <dbReference type="SAM" id="Phobius"/>
    </source>
</evidence>
<dbReference type="Proteomes" id="UP000460715">
    <property type="component" value="Unassembled WGS sequence"/>
</dbReference>
<feature type="transmembrane region" description="Helical" evidence="6">
    <location>
        <begin position="176"/>
        <end position="198"/>
    </location>
</feature>
<proteinExistence type="predicted"/>
<evidence type="ECO:0000256" key="1">
    <source>
        <dbReference type="ARBA" id="ARBA00004651"/>
    </source>
</evidence>
<sequence length="211" mass="21923">MGRGLASPALPLAALVLALAWGGPLLLVFDRSFTGHMVMHMGVVALAAPLLAIALGGTRLDPTRRFPQLLGPVVASGLEFIAIWGWHAPAPHQAARGAFPMLVLEQGSFLLAALLVWLSCLGAGAADRRPRQAAGIVGLLLTSMHMTLLGALIALAPRPLYDHPACLGLTQLEDQSLGGVVMLLAGGGAYLAGGLWLAARLLRDPAEEATR</sequence>
<gene>
    <name evidence="7" type="ORF">E0493_13695</name>
</gene>
<feature type="transmembrane region" description="Helical" evidence="6">
    <location>
        <begin position="38"/>
        <end position="57"/>
    </location>
</feature>